<accession>A0A7J5ZJ71</accession>
<dbReference type="AlphaFoldDB" id="A0A7J5ZJ71"/>
<evidence type="ECO:0000313" key="2">
    <source>
        <dbReference type="EMBL" id="KAF3860358.1"/>
    </source>
</evidence>
<dbReference type="OrthoDB" id="10617727at2759"/>
<keyword evidence="3" id="KW-1185">Reference proteome</keyword>
<name>A0A7J5ZJ71_DISMA</name>
<organism evidence="2 3">
    <name type="scientific">Dissostichus mawsoni</name>
    <name type="common">Antarctic cod</name>
    <dbReference type="NCBI Taxonomy" id="36200"/>
    <lineage>
        <taxon>Eukaryota</taxon>
        <taxon>Metazoa</taxon>
        <taxon>Chordata</taxon>
        <taxon>Craniata</taxon>
        <taxon>Vertebrata</taxon>
        <taxon>Euteleostomi</taxon>
        <taxon>Actinopterygii</taxon>
        <taxon>Neopterygii</taxon>
        <taxon>Teleostei</taxon>
        <taxon>Neoteleostei</taxon>
        <taxon>Acanthomorphata</taxon>
        <taxon>Eupercaria</taxon>
        <taxon>Perciformes</taxon>
        <taxon>Notothenioidei</taxon>
        <taxon>Nototheniidae</taxon>
        <taxon>Dissostichus</taxon>
    </lineage>
</organism>
<proteinExistence type="predicted"/>
<protein>
    <submittedName>
        <fullName evidence="2">Uncharacterized protein</fullName>
    </submittedName>
</protein>
<evidence type="ECO:0000313" key="3">
    <source>
        <dbReference type="Proteomes" id="UP000518266"/>
    </source>
</evidence>
<comment type="caution">
    <text evidence="2">The sequence shown here is derived from an EMBL/GenBank/DDBJ whole genome shotgun (WGS) entry which is preliminary data.</text>
</comment>
<evidence type="ECO:0000256" key="1">
    <source>
        <dbReference type="SAM" id="MobiDB-lite"/>
    </source>
</evidence>
<dbReference type="EMBL" id="JAAKFY010000002">
    <property type="protein sequence ID" value="KAF3860358.1"/>
    <property type="molecule type" value="Genomic_DNA"/>
</dbReference>
<dbReference type="Proteomes" id="UP000518266">
    <property type="component" value="Unassembled WGS sequence"/>
</dbReference>
<reference evidence="2 3" key="1">
    <citation type="submission" date="2020-03" db="EMBL/GenBank/DDBJ databases">
        <title>Dissostichus mawsoni Genome sequencing and assembly.</title>
        <authorList>
            <person name="Park H."/>
        </authorList>
    </citation>
    <scope>NUCLEOTIDE SEQUENCE [LARGE SCALE GENOMIC DNA]</scope>
    <source>
        <strain evidence="2">DM0001</strain>
        <tissue evidence="2">Muscle</tissue>
    </source>
</reference>
<gene>
    <name evidence="2" type="ORF">F7725_000613</name>
</gene>
<feature type="region of interest" description="Disordered" evidence="1">
    <location>
        <begin position="1"/>
        <end position="23"/>
    </location>
</feature>
<sequence>MLQQTSADDGVNTLLHSSPRRGCSTNHNHDQIVLFAFSQSFGRGIQELLGEITGRESMKNPRVVFIPAPSHRQADDSGCLFLVERHKARRLVVALRPLHGMGPEASGEAVEGIQAVDARMVRRVVVVVVVDGSGMGAYP</sequence>